<reference evidence="1" key="1">
    <citation type="submission" date="2018-05" db="EMBL/GenBank/DDBJ databases">
        <authorList>
            <person name="Lanie J.A."/>
            <person name="Ng W.-L."/>
            <person name="Kazmierczak K.M."/>
            <person name="Andrzejewski T.M."/>
            <person name="Davidsen T.M."/>
            <person name="Wayne K.J."/>
            <person name="Tettelin H."/>
            <person name="Glass J.I."/>
            <person name="Rusch D."/>
            <person name="Podicherti R."/>
            <person name="Tsui H.-C.T."/>
            <person name="Winkler M.E."/>
        </authorList>
    </citation>
    <scope>NUCLEOTIDE SEQUENCE</scope>
</reference>
<name>A0A381Z9G9_9ZZZZ</name>
<dbReference type="AlphaFoldDB" id="A0A381Z9G9"/>
<dbReference type="EMBL" id="UINC01020425">
    <property type="protein sequence ID" value="SVA85784.1"/>
    <property type="molecule type" value="Genomic_DNA"/>
</dbReference>
<gene>
    <name evidence="1" type="ORF">METZ01_LOCUS138638</name>
</gene>
<accession>A0A381Z9G9</accession>
<feature type="non-terminal residue" evidence="1">
    <location>
        <position position="34"/>
    </location>
</feature>
<organism evidence="1">
    <name type="scientific">marine metagenome</name>
    <dbReference type="NCBI Taxonomy" id="408172"/>
    <lineage>
        <taxon>unclassified sequences</taxon>
        <taxon>metagenomes</taxon>
        <taxon>ecological metagenomes</taxon>
    </lineage>
</organism>
<protein>
    <recommendedName>
        <fullName evidence="2">VOC domain-containing protein</fullName>
    </recommendedName>
</protein>
<dbReference type="CDD" id="cd06587">
    <property type="entry name" value="VOC"/>
    <property type="match status" value="1"/>
</dbReference>
<sequence>MKIKRVEHIALAVHDMAKSMAMLENTLGLELDYE</sequence>
<proteinExistence type="predicted"/>
<dbReference type="SUPFAM" id="SSF54593">
    <property type="entry name" value="Glyoxalase/Bleomycin resistance protein/Dihydroxybiphenyl dioxygenase"/>
    <property type="match status" value="1"/>
</dbReference>
<evidence type="ECO:0000313" key="1">
    <source>
        <dbReference type="EMBL" id="SVA85784.1"/>
    </source>
</evidence>
<evidence type="ECO:0008006" key="2">
    <source>
        <dbReference type="Google" id="ProtNLM"/>
    </source>
</evidence>
<dbReference type="Gene3D" id="3.10.180.10">
    <property type="entry name" value="2,3-Dihydroxybiphenyl 1,2-Dioxygenase, domain 1"/>
    <property type="match status" value="1"/>
</dbReference>
<dbReference type="InterPro" id="IPR029068">
    <property type="entry name" value="Glyas_Bleomycin-R_OHBP_Dase"/>
</dbReference>